<keyword evidence="3" id="KW-1185">Reference proteome</keyword>
<feature type="compositionally biased region" description="Low complexity" evidence="1">
    <location>
        <begin position="28"/>
        <end position="39"/>
    </location>
</feature>
<feature type="compositionally biased region" description="Low complexity" evidence="1">
    <location>
        <begin position="98"/>
        <end position="120"/>
    </location>
</feature>
<name>A0ABT1HZU8_STRSD</name>
<evidence type="ECO:0000256" key="1">
    <source>
        <dbReference type="SAM" id="MobiDB-lite"/>
    </source>
</evidence>
<dbReference type="Proteomes" id="UP001205311">
    <property type="component" value="Unassembled WGS sequence"/>
</dbReference>
<comment type="caution">
    <text evidence="2">The sequence shown here is derived from an EMBL/GenBank/DDBJ whole genome shotgun (WGS) entry which is preliminary data.</text>
</comment>
<evidence type="ECO:0000313" key="3">
    <source>
        <dbReference type="Proteomes" id="UP001205311"/>
    </source>
</evidence>
<evidence type="ECO:0008006" key="4">
    <source>
        <dbReference type="Google" id="ProtNLM"/>
    </source>
</evidence>
<evidence type="ECO:0000313" key="2">
    <source>
        <dbReference type="EMBL" id="MCP2261034.1"/>
    </source>
</evidence>
<proteinExistence type="predicted"/>
<protein>
    <recommendedName>
        <fullName evidence="4">ATP/GTP-binding protein</fullName>
    </recommendedName>
</protein>
<accession>A0ABT1HZU8</accession>
<dbReference type="EMBL" id="JAMTCP010000035">
    <property type="protein sequence ID" value="MCP2261034.1"/>
    <property type="molecule type" value="Genomic_DNA"/>
</dbReference>
<organism evidence="2 3">
    <name type="scientific">Streptoalloteichus tenebrarius (strain ATCC 17920 / DSM 40477 / JCM 4838 / CBS 697.72 / NBRC 16177 / NCIMB 11028 / NRRL B-12390 / A12253. 1 / ISP 5477)</name>
    <name type="common">Streptomyces tenebrarius</name>
    <dbReference type="NCBI Taxonomy" id="1933"/>
    <lineage>
        <taxon>Bacteria</taxon>
        <taxon>Bacillati</taxon>
        <taxon>Actinomycetota</taxon>
        <taxon>Actinomycetes</taxon>
        <taxon>Pseudonocardiales</taxon>
        <taxon>Pseudonocardiaceae</taxon>
        <taxon>Streptoalloteichus</taxon>
    </lineage>
</organism>
<sequence>MLILGAARTRVTNGLPAATPAAAAATAGRRGAGAAPSAGDGDGGEQLDGVVVSGRADRRVGGRAHRAVDLERVSAGAATELVPRHGPIVPNPRPPGRPSGSGPATADRAGPSAPGPAVAGELAGEEPGACPNRVKPTGYRSAVPRRNRPRRPGAGSGGDEPRPLGAASWARRESGPDGDWLVRTVAGSQTVKTYRCPGCDHEITPGTPHVVAWPADEYGSAADRRHWHSGCWNGRRHRRPTRRWW</sequence>
<feature type="region of interest" description="Disordered" evidence="1">
    <location>
        <begin position="28"/>
        <end position="48"/>
    </location>
</feature>
<gene>
    <name evidence="2" type="ORF">LX15_004754</name>
</gene>
<reference evidence="2 3" key="1">
    <citation type="submission" date="2022-06" db="EMBL/GenBank/DDBJ databases">
        <title>Genomic Encyclopedia of Archaeal and Bacterial Type Strains, Phase II (KMG-II): from individual species to whole genera.</title>
        <authorList>
            <person name="Goeker M."/>
        </authorList>
    </citation>
    <scope>NUCLEOTIDE SEQUENCE [LARGE SCALE GENOMIC DNA]</scope>
    <source>
        <strain evidence="2 3">DSM 40477</strain>
    </source>
</reference>
<feature type="region of interest" description="Disordered" evidence="1">
    <location>
        <begin position="77"/>
        <end position="178"/>
    </location>
</feature>